<dbReference type="OMA" id="WANAIPN"/>
<dbReference type="PANTHER" id="PTHR40265:SF1">
    <property type="entry name" value="GLYOXALASE-LIKE DOMAIN-CONTAINING PROTEIN"/>
    <property type="match status" value="1"/>
</dbReference>
<accession>A0A1M2VF90</accession>
<dbReference type="InterPro" id="IPR029068">
    <property type="entry name" value="Glyas_Bleomycin-R_OHBP_Dase"/>
</dbReference>
<name>A0A1M2VF90_TRAPU</name>
<organism evidence="2 3">
    <name type="scientific">Trametes pubescens</name>
    <name type="common">White-rot fungus</name>
    <dbReference type="NCBI Taxonomy" id="154538"/>
    <lineage>
        <taxon>Eukaryota</taxon>
        <taxon>Fungi</taxon>
        <taxon>Dikarya</taxon>
        <taxon>Basidiomycota</taxon>
        <taxon>Agaricomycotina</taxon>
        <taxon>Agaricomycetes</taxon>
        <taxon>Polyporales</taxon>
        <taxon>Polyporaceae</taxon>
        <taxon>Trametes</taxon>
    </lineage>
</organism>
<evidence type="ECO:0000313" key="2">
    <source>
        <dbReference type="EMBL" id="OJT06226.1"/>
    </source>
</evidence>
<dbReference type="EMBL" id="MNAD01001337">
    <property type="protein sequence ID" value="OJT06226.1"/>
    <property type="molecule type" value="Genomic_DNA"/>
</dbReference>
<evidence type="ECO:0000259" key="1">
    <source>
        <dbReference type="Pfam" id="PF13468"/>
    </source>
</evidence>
<dbReference type="InterPro" id="IPR025870">
    <property type="entry name" value="Glyoxalase-like_dom"/>
</dbReference>
<sequence length="287" mass="30687">MSNTGDVSTRILDHIVHLSPPGSLQETVEAFRALGFTVSPGGTHTDGLTANALVVLADGVYLELIHFTRPPPPGSKHPWAAKQPGWIDFAHLGNAGTPSISATINARAAAEGSDVHYAQEIPGGRTREDGRVLKWLISGIEDAGLRGRLPFFCGDLTPRAWRVPLEPHSNTEHANTAIGVAHVKHLATPEELPAYAKQLTSVLGVSPKESTSTRVVWELENQSSHPGAATRAPVLVVSIPQDEEEQEYIRARGSGIYELGFTVEDSKKEGEGRTPQGRVVWIGAGGS</sequence>
<keyword evidence="3" id="KW-1185">Reference proteome</keyword>
<protein>
    <recommendedName>
        <fullName evidence="1">Glyoxalase-like domain-containing protein</fullName>
    </recommendedName>
</protein>
<comment type="caution">
    <text evidence="2">The sequence shown here is derived from an EMBL/GenBank/DDBJ whole genome shotgun (WGS) entry which is preliminary data.</text>
</comment>
<dbReference type="Pfam" id="PF13468">
    <property type="entry name" value="Glyoxalase_3"/>
    <property type="match status" value="1"/>
</dbReference>
<dbReference type="PANTHER" id="PTHR40265">
    <property type="entry name" value="BLL2707 PROTEIN"/>
    <property type="match status" value="1"/>
</dbReference>
<evidence type="ECO:0000313" key="3">
    <source>
        <dbReference type="Proteomes" id="UP000184267"/>
    </source>
</evidence>
<dbReference type="Proteomes" id="UP000184267">
    <property type="component" value="Unassembled WGS sequence"/>
</dbReference>
<dbReference type="OrthoDB" id="408973at2759"/>
<dbReference type="SUPFAM" id="SSF54593">
    <property type="entry name" value="Glyoxalase/Bleomycin resistance protein/Dihydroxybiphenyl dioxygenase"/>
    <property type="match status" value="2"/>
</dbReference>
<reference evidence="2 3" key="1">
    <citation type="submission" date="2016-10" db="EMBL/GenBank/DDBJ databases">
        <title>Genome sequence of the basidiomycete white-rot fungus Trametes pubescens.</title>
        <authorList>
            <person name="Makela M.R."/>
            <person name="Granchi Z."/>
            <person name="Peng M."/>
            <person name="De Vries R.P."/>
            <person name="Grigoriev I."/>
            <person name="Riley R."/>
            <person name="Hilden K."/>
        </authorList>
    </citation>
    <scope>NUCLEOTIDE SEQUENCE [LARGE SCALE GENOMIC DNA]</scope>
    <source>
        <strain evidence="2 3">FBCC735</strain>
    </source>
</reference>
<feature type="domain" description="Glyoxalase-like" evidence="1">
    <location>
        <begin position="12"/>
        <end position="198"/>
    </location>
</feature>
<gene>
    <name evidence="2" type="ORF">TRAPUB_2907</name>
</gene>
<dbReference type="AlphaFoldDB" id="A0A1M2VF90"/>
<proteinExistence type="predicted"/>
<dbReference type="Gene3D" id="3.10.180.10">
    <property type="entry name" value="2,3-Dihydroxybiphenyl 1,2-Dioxygenase, domain 1"/>
    <property type="match status" value="1"/>
</dbReference>